<reference evidence="3 4" key="1">
    <citation type="submission" date="2014-07" db="EMBL/GenBank/DDBJ databases">
        <title>Methanogenic archaea and the global carbon cycle.</title>
        <authorList>
            <person name="Henriksen J.R."/>
            <person name="Luke J."/>
            <person name="Reinhart S."/>
            <person name="Benedict M.N."/>
            <person name="Youngblut N.D."/>
            <person name="Metcalf M.E."/>
            <person name="Whitaker R.J."/>
            <person name="Metcalf W.W."/>
        </authorList>
    </citation>
    <scope>NUCLEOTIDE SEQUENCE [LARGE SCALE GENOMIC DNA]</scope>
    <source>
        <strain evidence="3 4">T4/M</strain>
    </source>
</reference>
<dbReference type="InterPro" id="IPR003593">
    <property type="entry name" value="AAA+_ATPase"/>
</dbReference>
<gene>
    <name evidence="3" type="ORF">MSSIT_0211</name>
</gene>
<dbReference type="InterPro" id="IPR050513">
    <property type="entry name" value="RavA_ATPases"/>
</dbReference>
<keyword evidence="4" id="KW-1185">Reference proteome</keyword>
<dbReference type="PATRIC" id="fig|1434120.4.peg.274"/>
<dbReference type="SUPFAM" id="SSF52540">
    <property type="entry name" value="P-loop containing nucleoside triphosphate hydrolases"/>
    <property type="match status" value="1"/>
</dbReference>
<protein>
    <submittedName>
        <fullName evidence="3">MoxR-related protein</fullName>
    </submittedName>
</protein>
<dbReference type="PANTHER" id="PTHR32204:SF0">
    <property type="entry name" value="ATPASE RAVA"/>
    <property type="match status" value="1"/>
</dbReference>
<sequence>MKFMKVLDLKNTILNIKQEFSAYFKERDAEINGSLLALLSGEHVLLLGPPGTAKTLLANKICETIEGGNFFHYLLTRFSTPEEVFGPLSLKALEKDEFSRRVEGYLPTAHIALLDEIFKANSSILNSLLTVLNERKYHNGKEVMDVPLFSVFGASNELPEEDESLEALYDRFLFRYSVDYIQHEENLEALIFENTEDFMPSTKLSVEDIKEIQKKARDMRVDPEVRAIIRGLRKELKNANIFVSDRRWKKIINVLRVASAVNGHENVNRMTVVLLQHMLWDLPEQKETIRKLILDRVVSGGTDTGKLKQDVLDLRNSVYNCLQQELPDLISCNKCFEEEKKTTGGMKSSRFTAVKAPKSLTFNNALDFLKHHTEFPTHTYSFGLEYRNNVNGSLSFEAVAEQFRRRYGFEFKLSLDYGDKKLYEKEYENLEERLNYFRKHVQEEEKALEDTLRENIWVSGQDSKEILMKYRSKNTDIYEIAGYLNEIRNLLEKPKIFDLEIEEAEVA</sequence>
<dbReference type="Pfam" id="PF20030">
    <property type="entry name" value="bpMoxR"/>
    <property type="match status" value="1"/>
</dbReference>
<dbReference type="InterPro" id="IPR041538">
    <property type="entry name" value="RavA-like_AAA_lid"/>
</dbReference>
<dbReference type="EMBL" id="CP009506">
    <property type="protein sequence ID" value="AKB26930.1"/>
    <property type="molecule type" value="Genomic_DNA"/>
</dbReference>
<dbReference type="InterPro" id="IPR027417">
    <property type="entry name" value="P-loop_NTPase"/>
</dbReference>
<dbReference type="PANTHER" id="PTHR32204">
    <property type="entry name" value="ATPASE RAVA"/>
    <property type="match status" value="1"/>
</dbReference>
<dbReference type="HOGENOM" id="CLU_018678_0_1_2"/>
<dbReference type="PRINTS" id="PR00300">
    <property type="entry name" value="CLPPROTEASEA"/>
</dbReference>
<dbReference type="CDD" id="cd00009">
    <property type="entry name" value="AAA"/>
    <property type="match status" value="1"/>
</dbReference>
<dbReference type="Proteomes" id="UP000033111">
    <property type="component" value="Chromosome"/>
</dbReference>
<proteinExistence type="predicted"/>
<keyword evidence="1" id="KW-0175">Coiled coil</keyword>
<dbReference type="Gene3D" id="3.40.50.300">
    <property type="entry name" value="P-loop containing nucleotide triphosphate hydrolases"/>
    <property type="match status" value="1"/>
</dbReference>
<dbReference type="KEGG" id="msw:MSSIT_0211"/>
<dbReference type="Pfam" id="PF17868">
    <property type="entry name" value="AAA_lid_8"/>
    <property type="match status" value="1"/>
</dbReference>
<evidence type="ECO:0000256" key="1">
    <source>
        <dbReference type="SAM" id="Coils"/>
    </source>
</evidence>
<dbReference type="InterPro" id="IPR001270">
    <property type="entry name" value="ClpA/B"/>
</dbReference>
<organism evidence="3 4">
    <name type="scientific">Methanosarcina siciliae T4/M</name>
    <dbReference type="NCBI Taxonomy" id="1434120"/>
    <lineage>
        <taxon>Archaea</taxon>
        <taxon>Methanobacteriati</taxon>
        <taxon>Methanobacteriota</taxon>
        <taxon>Stenosarchaea group</taxon>
        <taxon>Methanomicrobia</taxon>
        <taxon>Methanosarcinales</taxon>
        <taxon>Methanosarcinaceae</taxon>
        <taxon>Methanosarcina</taxon>
    </lineage>
</organism>
<dbReference type="InterPro" id="IPR045427">
    <property type="entry name" value="MoxR"/>
</dbReference>
<dbReference type="SMART" id="SM00382">
    <property type="entry name" value="AAA"/>
    <property type="match status" value="1"/>
</dbReference>
<dbReference type="AlphaFoldDB" id="A0A0E3P131"/>
<evidence type="ECO:0000313" key="4">
    <source>
        <dbReference type="Proteomes" id="UP000033111"/>
    </source>
</evidence>
<dbReference type="GO" id="GO:0005524">
    <property type="term" value="F:ATP binding"/>
    <property type="evidence" value="ECO:0007669"/>
    <property type="project" value="InterPro"/>
</dbReference>
<name>A0A0E3P131_9EURY</name>
<feature type="coiled-coil region" evidence="1">
    <location>
        <begin position="420"/>
        <end position="447"/>
    </location>
</feature>
<accession>A0A0E3P131</accession>
<evidence type="ECO:0000259" key="2">
    <source>
        <dbReference type="SMART" id="SM00382"/>
    </source>
</evidence>
<feature type="domain" description="AAA+ ATPase" evidence="2">
    <location>
        <begin position="40"/>
        <end position="188"/>
    </location>
</feature>
<evidence type="ECO:0000313" key="3">
    <source>
        <dbReference type="EMBL" id="AKB26930.1"/>
    </source>
</evidence>